<keyword evidence="7" id="KW-1185">Reference proteome</keyword>
<dbReference type="InterPro" id="IPR018389">
    <property type="entry name" value="DctP_fam"/>
</dbReference>
<dbReference type="NCBIfam" id="NF037995">
    <property type="entry name" value="TRAP_S1"/>
    <property type="match status" value="1"/>
</dbReference>
<dbReference type="InterPro" id="IPR038404">
    <property type="entry name" value="TRAP_DctP_sf"/>
</dbReference>
<dbReference type="PANTHER" id="PTHR33376:SF4">
    <property type="entry name" value="SIALIC ACID-BINDING PERIPLASMIC PROTEIN SIAP"/>
    <property type="match status" value="1"/>
</dbReference>
<evidence type="ECO:0000256" key="2">
    <source>
        <dbReference type="ARBA" id="ARBA00009023"/>
    </source>
</evidence>
<evidence type="ECO:0000256" key="3">
    <source>
        <dbReference type="ARBA" id="ARBA00022448"/>
    </source>
</evidence>
<dbReference type="PROSITE" id="PS51257">
    <property type="entry name" value="PROKAR_LIPOPROTEIN"/>
    <property type="match status" value="1"/>
</dbReference>
<proteinExistence type="inferred from homology"/>
<name>A0ABY4YWB6_9MICO</name>
<dbReference type="PANTHER" id="PTHR33376">
    <property type="match status" value="1"/>
</dbReference>
<evidence type="ECO:0000256" key="5">
    <source>
        <dbReference type="SAM" id="SignalP"/>
    </source>
</evidence>
<evidence type="ECO:0000313" key="6">
    <source>
        <dbReference type="EMBL" id="USQ81069.1"/>
    </source>
</evidence>
<dbReference type="RefSeq" id="WP_252594453.1">
    <property type="nucleotide sequence ID" value="NZ_CP099489.1"/>
</dbReference>
<comment type="similarity">
    <text evidence="2">Belongs to the bacterial solute-binding protein 7 family.</text>
</comment>
<feature type="chain" id="PRO_5046761314" evidence="5">
    <location>
        <begin position="30"/>
        <end position="345"/>
    </location>
</feature>
<dbReference type="NCBIfam" id="TIGR00787">
    <property type="entry name" value="dctP"/>
    <property type="match status" value="1"/>
</dbReference>
<evidence type="ECO:0000313" key="7">
    <source>
        <dbReference type="Proteomes" id="UP001056455"/>
    </source>
</evidence>
<sequence>MKCSTHLRGIAGLSIVALALTACSGDSEAGETSGEAGGDGGGGETVTLSLAHSYATNHPHQTCGAELVKEQVEGADVGLEIEIFPDSTLGGHAERFASVVSGDIDIDIQGPSEISATFEPVGVLDAAYAFDDADHLFSFFESDAGVELGEQIIEGSGARILAPWYFGMRHFTSNTPLNTPEDFDGLRMRFPDTPQFLQNAEALGASPTSVAFEEVYISLQQGVVDGQENPIPTIDSLALPEVQSHLNLTGHMVGIHMIVMNEEKWQSLDGDQQETLQSVFQEVRDTNRGCIEDAENELVEQWEAEGTMEIVEPDVEAFRTKAEEFFTSELDGEKLELYQTIRDQA</sequence>
<comment type="subcellular location">
    <subcellularLocation>
        <location evidence="1">Cell envelope</location>
    </subcellularLocation>
</comment>
<dbReference type="Pfam" id="PF03480">
    <property type="entry name" value="DctP"/>
    <property type="match status" value="1"/>
</dbReference>
<reference evidence="6" key="1">
    <citation type="submission" date="2022-06" db="EMBL/GenBank/DDBJ databases">
        <title>Ornithinimicrobium HY1793.</title>
        <authorList>
            <person name="Huang Y."/>
        </authorList>
    </citation>
    <scope>NUCLEOTIDE SEQUENCE</scope>
    <source>
        <strain evidence="6">HY1793</strain>
    </source>
</reference>
<protein>
    <submittedName>
        <fullName evidence="6">DctP family TRAP transporter solute-binding subunit</fullName>
    </submittedName>
</protein>
<gene>
    <name evidence="6" type="ORF">NF556_05330</name>
</gene>
<dbReference type="InterPro" id="IPR004682">
    <property type="entry name" value="TRAP_DctP"/>
</dbReference>
<keyword evidence="3" id="KW-0813">Transport</keyword>
<evidence type="ECO:0000256" key="1">
    <source>
        <dbReference type="ARBA" id="ARBA00004196"/>
    </source>
</evidence>
<accession>A0ABY4YWB6</accession>
<dbReference type="EMBL" id="CP099489">
    <property type="protein sequence ID" value="USQ81069.1"/>
    <property type="molecule type" value="Genomic_DNA"/>
</dbReference>
<feature type="signal peptide" evidence="5">
    <location>
        <begin position="1"/>
        <end position="29"/>
    </location>
</feature>
<evidence type="ECO:0000256" key="4">
    <source>
        <dbReference type="ARBA" id="ARBA00022729"/>
    </source>
</evidence>
<organism evidence="6 7">
    <name type="scientific">Ornithinimicrobium faecis</name>
    <dbReference type="NCBI Taxonomy" id="2934158"/>
    <lineage>
        <taxon>Bacteria</taxon>
        <taxon>Bacillati</taxon>
        <taxon>Actinomycetota</taxon>
        <taxon>Actinomycetes</taxon>
        <taxon>Micrococcales</taxon>
        <taxon>Ornithinimicrobiaceae</taxon>
        <taxon>Ornithinimicrobium</taxon>
    </lineage>
</organism>
<dbReference type="Proteomes" id="UP001056455">
    <property type="component" value="Chromosome"/>
</dbReference>
<keyword evidence="4 5" id="KW-0732">Signal</keyword>
<dbReference type="Gene3D" id="3.40.190.170">
    <property type="entry name" value="Bacterial extracellular solute-binding protein, family 7"/>
    <property type="match status" value="1"/>
</dbReference>